<dbReference type="EMBL" id="CP077693">
    <property type="protein sequence ID" value="QXR52266.1"/>
    <property type="molecule type" value="Genomic_DNA"/>
</dbReference>
<evidence type="ECO:0000313" key="1">
    <source>
        <dbReference type="EMBL" id="PUF71565.1"/>
    </source>
</evidence>
<dbReference type="RefSeq" id="WP_001643436.1">
    <property type="nucleotide sequence ID" value="NZ_CP077691.1"/>
</dbReference>
<dbReference type="AlphaFoldDB" id="A0A2T6WYB1"/>
<evidence type="ECO:0000313" key="2">
    <source>
        <dbReference type="EMBL" id="QXR42852.1"/>
    </source>
</evidence>
<sequence length="61" mass="7017">MTKPASTTKNPRKQYTPEFCHEALKLAERISVAAAARSGWYDWHQRRHQSLDKSVSGINNF</sequence>
<dbReference type="EMBL" id="QARU01000038">
    <property type="protein sequence ID" value="PUF71565.1"/>
    <property type="molecule type" value="Genomic_DNA"/>
</dbReference>
<accession>A0A2T6WYB1</accession>
<evidence type="ECO:0000313" key="4">
    <source>
        <dbReference type="Proteomes" id="UP000250700"/>
    </source>
</evidence>
<dbReference type="Proteomes" id="UP000250700">
    <property type="component" value="Unassembled WGS sequence"/>
</dbReference>
<gene>
    <name evidence="1" type="ORF">DAX91_27290</name>
    <name evidence="2" type="ORF">DAX98_015755</name>
    <name evidence="3" type="ORF">DAY14_015615</name>
</gene>
<reference evidence="2" key="3">
    <citation type="submission" date="2021-05" db="EMBL/GenBank/DDBJ databases">
        <title>Whole genome sequencing of cultured pathogen.</title>
        <authorList>
            <person name="Hoffmann M."/>
            <person name="Balkey M."/>
            <person name="Luo Y."/>
        </authorList>
    </citation>
    <scope>NUCLEOTIDE SEQUENCE</scope>
    <source>
        <strain evidence="3">CFSAN058605</strain>
        <strain evidence="2">CFSAN058620</strain>
    </source>
</reference>
<reference evidence="1 4" key="1">
    <citation type="submission" date="2018-04" db="EMBL/GenBank/DDBJ databases">
        <title>Whole genome sequencing of Salmonella enterica.</title>
        <authorList>
            <person name="Bell R."/>
        </authorList>
    </citation>
    <scope>NUCLEOTIDE SEQUENCE [LARGE SCALE GENOMIC DNA]</scope>
    <source>
        <strain evidence="1 4">CFSAN058603</strain>
    </source>
</reference>
<organism evidence="1 4">
    <name type="scientific">Salmonella enterica I</name>
    <dbReference type="NCBI Taxonomy" id="59201"/>
    <lineage>
        <taxon>Bacteria</taxon>
        <taxon>Pseudomonadati</taxon>
        <taxon>Pseudomonadota</taxon>
        <taxon>Gammaproteobacteria</taxon>
        <taxon>Enterobacterales</taxon>
        <taxon>Enterobacteriaceae</taxon>
        <taxon>Salmonella</taxon>
    </lineage>
</organism>
<evidence type="ECO:0000313" key="3">
    <source>
        <dbReference type="EMBL" id="QXR52266.1"/>
    </source>
</evidence>
<proteinExistence type="predicted"/>
<reference evidence="2" key="2">
    <citation type="submission" date="2018-04" db="EMBL/GenBank/DDBJ databases">
        <authorList>
            <person name="Bell R."/>
        </authorList>
    </citation>
    <scope>NUCLEOTIDE SEQUENCE</scope>
    <source>
        <strain evidence="3">CFSAN058605</strain>
        <strain evidence="2">CFSAN058620</strain>
    </source>
</reference>
<protein>
    <submittedName>
        <fullName evidence="1">Uncharacterized protein</fullName>
    </submittedName>
</protein>
<name>A0A2T6WYB1_SALET</name>
<dbReference type="EMBL" id="CP077691">
    <property type="protein sequence ID" value="QXR42852.1"/>
    <property type="molecule type" value="Genomic_DNA"/>
</dbReference>